<evidence type="ECO:0000313" key="7">
    <source>
        <dbReference type="EMBL" id="GAA5102551.1"/>
    </source>
</evidence>
<dbReference type="SUPFAM" id="SSF52540">
    <property type="entry name" value="P-loop containing nucleoside triphosphate hydrolases"/>
    <property type="match status" value="1"/>
</dbReference>
<evidence type="ECO:0000313" key="8">
    <source>
        <dbReference type="Proteomes" id="UP001500631"/>
    </source>
</evidence>
<keyword evidence="3" id="KW-0547">Nucleotide-binding</keyword>
<dbReference type="Gene3D" id="3.40.50.11040">
    <property type="match status" value="1"/>
</dbReference>
<dbReference type="InterPro" id="IPR000182">
    <property type="entry name" value="GNAT_dom"/>
</dbReference>
<dbReference type="InterPro" id="IPR032672">
    <property type="entry name" value="TmcA/NAT10/Kre33"/>
</dbReference>
<dbReference type="InterPro" id="IPR027417">
    <property type="entry name" value="P-loop_NTPase"/>
</dbReference>
<name>A0ABP9MZI9_9GAMM</name>
<dbReference type="EMBL" id="BAABKE010000007">
    <property type="protein sequence ID" value="GAA5102551.1"/>
    <property type="molecule type" value="Genomic_DNA"/>
</dbReference>
<keyword evidence="5" id="KW-0012">Acyltransferase</keyword>
<evidence type="ECO:0000256" key="3">
    <source>
        <dbReference type="ARBA" id="ARBA00022741"/>
    </source>
</evidence>
<dbReference type="SUPFAM" id="SSF55729">
    <property type="entry name" value="Acyl-CoA N-acyltransferases (Nat)"/>
    <property type="match status" value="1"/>
</dbReference>
<dbReference type="Pfam" id="PF05127">
    <property type="entry name" value="NAT10_TcmA_helicase"/>
    <property type="match status" value="1"/>
</dbReference>
<dbReference type="RefSeq" id="WP_077926552.1">
    <property type="nucleotide sequence ID" value="NZ_BAABKE010000007.1"/>
</dbReference>
<dbReference type="Pfam" id="PF13718">
    <property type="entry name" value="GNAT_acetyltr_2"/>
    <property type="match status" value="1"/>
</dbReference>
<sequence>MRKLFLLSETNTEIINQALIQIHHQCADLVVLSPDSTLFLAKPLHHAKGLLGHTLNCVVLDCRLGFPLDYFLCAANTIQTDGTFILIWQQNNHDEQSSRFHTETIPTPNFQNYLAKGLQKFSELWDIAQYIAPTVIQNQHNHLNHEQITVLSSLQKQQKGITTLFAPRGTGKSFVVAEFIRSLNNDCVITAPNQTALQSYHNIKLNFKAPDYLFLNHNDFLPQKWLIIEEAAQMPIVHLEKLSKLAENILLVSSIENYEGTGKGLERKLQDIITIDLALTLNKRQRFELQDPLAQFCEYISFQNYVEINIQDGIYLYSHKNLHKFQSNYALVQAFYQFMNQHHYQTNAQDIRRLLDSPNQIFIIHIHNQQIIGGLWAILEGELSEDLAQEVFRGYRRPKGNLVVQTLAAHSYYPELMILKSLRISRIAVDHNHRTQGIAKHMLEELKKYAQDHHYDFLSTSFGLTEPLLKFWEQCGFTWIHLGSHRDKTTGLHAAILLQPISKAMMKKMSMIQKKWQNDAFQLVNAPFVHTTIHYLLEKQSIKGNFDHLDETILHANLYHKKPVEAVFSALERQKRIDD</sequence>
<dbReference type="InterPro" id="IPR007807">
    <property type="entry name" value="TcmA/NAT10_helicase"/>
</dbReference>
<keyword evidence="1" id="KW-0808">Transferase</keyword>
<dbReference type="PANTHER" id="PTHR10925:SF5">
    <property type="entry name" value="RNA CYTIDINE ACETYLTRANSFERASE"/>
    <property type="match status" value="1"/>
</dbReference>
<evidence type="ECO:0000256" key="2">
    <source>
        <dbReference type="ARBA" id="ARBA00022694"/>
    </source>
</evidence>
<keyword evidence="2" id="KW-0819">tRNA processing</keyword>
<evidence type="ECO:0000256" key="1">
    <source>
        <dbReference type="ARBA" id="ARBA00022679"/>
    </source>
</evidence>
<comment type="caution">
    <text evidence="7">The sequence shown here is derived from an EMBL/GenBank/DDBJ whole genome shotgun (WGS) entry which is preliminary data.</text>
</comment>
<dbReference type="Gene3D" id="3.40.630.30">
    <property type="match status" value="1"/>
</dbReference>
<dbReference type="CDD" id="cd04301">
    <property type="entry name" value="NAT_SF"/>
    <property type="match status" value="1"/>
</dbReference>
<dbReference type="Proteomes" id="UP001500631">
    <property type="component" value="Unassembled WGS sequence"/>
</dbReference>
<evidence type="ECO:0000256" key="4">
    <source>
        <dbReference type="ARBA" id="ARBA00022840"/>
    </source>
</evidence>
<gene>
    <name evidence="7" type="ORF">GCM10023338_19970</name>
</gene>
<dbReference type="PROSITE" id="PS51186">
    <property type="entry name" value="GNAT"/>
    <property type="match status" value="1"/>
</dbReference>
<organism evidence="7 8">
    <name type="scientific">Wohlfahrtiimonas larvae</name>
    <dbReference type="NCBI Taxonomy" id="1157986"/>
    <lineage>
        <taxon>Bacteria</taxon>
        <taxon>Pseudomonadati</taxon>
        <taxon>Pseudomonadota</taxon>
        <taxon>Gammaproteobacteria</taxon>
        <taxon>Cardiobacteriales</taxon>
        <taxon>Ignatzschineriaceae</taxon>
        <taxon>Wohlfahrtiimonas</taxon>
    </lineage>
</organism>
<dbReference type="PANTHER" id="PTHR10925">
    <property type="entry name" value="N-ACETYLTRANSFERASE 10"/>
    <property type="match status" value="1"/>
</dbReference>
<dbReference type="InterPro" id="IPR013562">
    <property type="entry name" value="TmcA/NAT10_N"/>
</dbReference>
<keyword evidence="4" id="KW-0067">ATP-binding</keyword>
<dbReference type="Pfam" id="PF08351">
    <property type="entry name" value="TmcA_N"/>
    <property type="match status" value="1"/>
</dbReference>
<evidence type="ECO:0000259" key="6">
    <source>
        <dbReference type="PROSITE" id="PS51186"/>
    </source>
</evidence>
<proteinExistence type="predicted"/>
<feature type="domain" description="N-acetyltransferase" evidence="6">
    <location>
        <begin position="320"/>
        <end position="502"/>
    </location>
</feature>
<dbReference type="Gene3D" id="3.40.50.300">
    <property type="entry name" value="P-loop containing nucleotide triphosphate hydrolases"/>
    <property type="match status" value="1"/>
</dbReference>
<dbReference type="InterPro" id="IPR016181">
    <property type="entry name" value="Acyl_CoA_acyltransferase"/>
</dbReference>
<accession>A0ABP9MZI9</accession>
<keyword evidence="8" id="KW-1185">Reference proteome</keyword>
<protein>
    <recommendedName>
        <fullName evidence="6">N-acetyltransferase domain-containing protein</fullName>
    </recommendedName>
</protein>
<evidence type="ECO:0000256" key="5">
    <source>
        <dbReference type="ARBA" id="ARBA00023315"/>
    </source>
</evidence>
<reference evidence="8" key="1">
    <citation type="journal article" date="2019" name="Int. J. Syst. Evol. Microbiol.">
        <title>The Global Catalogue of Microorganisms (GCM) 10K type strain sequencing project: providing services to taxonomists for standard genome sequencing and annotation.</title>
        <authorList>
            <consortium name="The Broad Institute Genomics Platform"/>
            <consortium name="The Broad Institute Genome Sequencing Center for Infectious Disease"/>
            <person name="Wu L."/>
            <person name="Ma J."/>
        </authorList>
    </citation>
    <scope>NUCLEOTIDE SEQUENCE [LARGE SCALE GENOMIC DNA]</scope>
    <source>
        <strain evidence="8">JCM 18424</strain>
    </source>
</reference>